<reference evidence="8" key="1">
    <citation type="submission" date="2020-07" db="EMBL/GenBank/DDBJ databases">
        <title>Genome sequence and genetic diversity analysis of an under-domesticated orphan crop, white fonio (Digitaria exilis).</title>
        <authorList>
            <person name="Bennetzen J.L."/>
            <person name="Chen S."/>
            <person name="Ma X."/>
            <person name="Wang X."/>
            <person name="Yssel A.E.J."/>
            <person name="Chaluvadi S.R."/>
            <person name="Johnson M."/>
            <person name="Gangashetty P."/>
            <person name="Hamidou F."/>
            <person name="Sanogo M.D."/>
            <person name="Zwaenepoel A."/>
            <person name="Wallace J."/>
            <person name="Van De Peer Y."/>
            <person name="Van Deynze A."/>
        </authorList>
    </citation>
    <scope>NUCLEOTIDE SEQUENCE</scope>
    <source>
        <tissue evidence="8">Leaves</tissue>
    </source>
</reference>
<evidence type="ECO:0000256" key="6">
    <source>
        <dbReference type="RuleBase" id="RU366066"/>
    </source>
</evidence>
<evidence type="ECO:0000256" key="1">
    <source>
        <dbReference type="ARBA" id="ARBA00004123"/>
    </source>
</evidence>
<keyword evidence="3 6" id="KW-0539">Nucleus</keyword>
<dbReference type="SUPFAM" id="SSF52113">
    <property type="entry name" value="BRCT domain"/>
    <property type="match status" value="1"/>
</dbReference>
<proteinExistence type="predicted"/>
<dbReference type="InterPro" id="IPR036412">
    <property type="entry name" value="HAD-like_sf"/>
</dbReference>
<dbReference type="InterPro" id="IPR011947">
    <property type="entry name" value="FCP1_euk"/>
</dbReference>
<dbReference type="Gene3D" id="3.40.50.10190">
    <property type="entry name" value="BRCT domain"/>
    <property type="match status" value="1"/>
</dbReference>
<protein>
    <recommendedName>
        <fullName evidence="6">RNA polymerase II C-terminal domain phosphatase-like</fullName>
        <ecNumber evidence="6">3.1.3.16</ecNumber>
    </recommendedName>
</protein>
<comment type="catalytic activity">
    <reaction evidence="5 6">
        <text>O-phospho-L-threonyl-[protein] + H2O = L-threonyl-[protein] + phosphate</text>
        <dbReference type="Rhea" id="RHEA:47004"/>
        <dbReference type="Rhea" id="RHEA-COMP:11060"/>
        <dbReference type="Rhea" id="RHEA-COMP:11605"/>
        <dbReference type="ChEBI" id="CHEBI:15377"/>
        <dbReference type="ChEBI" id="CHEBI:30013"/>
        <dbReference type="ChEBI" id="CHEBI:43474"/>
        <dbReference type="ChEBI" id="CHEBI:61977"/>
        <dbReference type="EC" id="3.1.3.16"/>
    </reaction>
</comment>
<dbReference type="InterPro" id="IPR039189">
    <property type="entry name" value="Fcp1"/>
</dbReference>
<organism evidence="8 9">
    <name type="scientific">Digitaria exilis</name>
    <dbReference type="NCBI Taxonomy" id="1010633"/>
    <lineage>
        <taxon>Eukaryota</taxon>
        <taxon>Viridiplantae</taxon>
        <taxon>Streptophyta</taxon>
        <taxon>Embryophyta</taxon>
        <taxon>Tracheophyta</taxon>
        <taxon>Spermatophyta</taxon>
        <taxon>Magnoliopsida</taxon>
        <taxon>Liliopsida</taxon>
        <taxon>Poales</taxon>
        <taxon>Poaceae</taxon>
        <taxon>PACMAD clade</taxon>
        <taxon>Panicoideae</taxon>
        <taxon>Panicodae</taxon>
        <taxon>Paniceae</taxon>
        <taxon>Anthephorinae</taxon>
        <taxon>Digitaria</taxon>
    </lineage>
</organism>
<comment type="caution">
    <text evidence="8">The sequence shown here is derived from an EMBL/GenBank/DDBJ whole genome shotgun (WGS) entry which is preliminary data.</text>
</comment>
<dbReference type="OrthoDB" id="685494at2759"/>
<name>A0A835B619_9POAL</name>
<evidence type="ECO:0000256" key="3">
    <source>
        <dbReference type="ARBA" id="ARBA00023242"/>
    </source>
</evidence>
<dbReference type="InterPro" id="IPR004274">
    <property type="entry name" value="FCP1_dom"/>
</dbReference>
<gene>
    <name evidence="8" type="ORF">HU200_041460</name>
</gene>
<evidence type="ECO:0000256" key="5">
    <source>
        <dbReference type="ARBA" id="ARBA00048336"/>
    </source>
</evidence>
<dbReference type="GO" id="GO:0008420">
    <property type="term" value="F:RNA polymerase II CTD heptapeptide repeat phosphatase activity"/>
    <property type="evidence" value="ECO:0007669"/>
    <property type="project" value="UniProtKB-UniRule"/>
</dbReference>
<keyword evidence="2 6" id="KW-0378">Hydrolase</keyword>
<dbReference type="InterPro" id="IPR023214">
    <property type="entry name" value="HAD_sf"/>
</dbReference>
<feature type="domain" description="FCP1 homology" evidence="7">
    <location>
        <begin position="100"/>
        <end position="274"/>
    </location>
</feature>
<evidence type="ECO:0000313" key="8">
    <source>
        <dbReference type="EMBL" id="KAF8689829.1"/>
    </source>
</evidence>
<dbReference type="PANTHER" id="PTHR23081:SF19">
    <property type="entry name" value="RNA POLYMERASE II C-TERMINAL DOMAIN PHOSPHATASE-LIKE"/>
    <property type="match status" value="1"/>
</dbReference>
<comment type="subcellular location">
    <subcellularLocation>
        <location evidence="1 6">Nucleus</location>
    </subcellularLocation>
</comment>
<dbReference type="CDD" id="cd17729">
    <property type="entry name" value="BRCT_CTDP1"/>
    <property type="match status" value="1"/>
</dbReference>
<dbReference type="SUPFAM" id="SSF56784">
    <property type="entry name" value="HAD-like"/>
    <property type="match status" value="1"/>
</dbReference>
<comment type="catalytic activity">
    <reaction evidence="4 6">
        <text>O-phospho-L-seryl-[protein] + H2O = L-seryl-[protein] + phosphate</text>
        <dbReference type="Rhea" id="RHEA:20629"/>
        <dbReference type="Rhea" id="RHEA-COMP:9863"/>
        <dbReference type="Rhea" id="RHEA-COMP:11604"/>
        <dbReference type="ChEBI" id="CHEBI:15377"/>
        <dbReference type="ChEBI" id="CHEBI:29999"/>
        <dbReference type="ChEBI" id="CHEBI:43474"/>
        <dbReference type="ChEBI" id="CHEBI:83421"/>
        <dbReference type="EC" id="3.1.3.16"/>
    </reaction>
</comment>
<dbReference type="Gene3D" id="3.40.50.1000">
    <property type="entry name" value="HAD superfamily/HAD-like"/>
    <property type="match status" value="1"/>
</dbReference>
<dbReference type="PANTHER" id="PTHR23081">
    <property type="entry name" value="RNA POLYMERASE II CTD PHOSPHATASE"/>
    <property type="match status" value="1"/>
</dbReference>
<dbReference type="SMART" id="SM00577">
    <property type="entry name" value="CPDc"/>
    <property type="match status" value="1"/>
</dbReference>
<dbReference type="GO" id="GO:0005634">
    <property type="term" value="C:nucleus"/>
    <property type="evidence" value="ECO:0007669"/>
    <property type="project" value="UniProtKB-SubCell"/>
</dbReference>
<evidence type="ECO:0000256" key="2">
    <source>
        <dbReference type="ARBA" id="ARBA00022801"/>
    </source>
</evidence>
<dbReference type="Pfam" id="PF12738">
    <property type="entry name" value="PTCB-BRCT"/>
    <property type="match status" value="1"/>
</dbReference>
<dbReference type="AlphaFoldDB" id="A0A835B619"/>
<dbReference type="Proteomes" id="UP000636709">
    <property type="component" value="Unassembled WGS sequence"/>
</dbReference>
<dbReference type="InterPro" id="IPR001357">
    <property type="entry name" value="BRCT_dom"/>
</dbReference>
<accession>A0A835B619</accession>
<dbReference type="CDD" id="cd07521">
    <property type="entry name" value="HAD_FCP1-like"/>
    <property type="match status" value="1"/>
</dbReference>
<evidence type="ECO:0000259" key="7">
    <source>
        <dbReference type="PROSITE" id="PS50969"/>
    </source>
</evidence>
<dbReference type="PROSITE" id="PS50969">
    <property type="entry name" value="FCP1"/>
    <property type="match status" value="1"/>
</dbReference>
<dbReference type="InterPro" id="IPR036420">
    <property type="entry name" value="BRCT_dom_sf"/>
</dbReference>
<dbReference type="NCBIfam" id="TIGR02250">
    <property type="entry name" value="FCP1_euk"/>
    <property type="match status" value="1"/>
</dbReference>
<evidence type="ECO:0000313" key="9">
    <source>
        <dbReference type="Proteomes" id="UP000636709"/>
    </source>
</evidence>
<dbReference type="Pfam" id="PF03031">
    <property type="entry name" value="NIF"/>
    <property type="match status" value="1"/>
</dbReference>
<dbReference type="EC" id="3.1.3.16" evidence="6"/>
<evidence type="ECO:0000256" key="4">
    <source>
        <dbReference type="ARBA" id="ARBA00047761"/>
    </source>
</evidence>
<dbReference type="EMBL" id="JACEFO010001996">
    <property type="protein sequence ID" value="KAF8689829.1"/>
    <property type="molecule type" value="Genomic_DNA"/>
</dbReference>
<keyword evidence="9" id="KW-1185">Reference proteome</keyword>
<sequence>MSEMKQGGDDGAAPRCPPHPGFLRGLCIVCGVKEEDTEGGAPELAIGDDGEMKVVERGEDEAATAAAAAARCPPHPGFVLGLCFLCGAKEEDTEGAGEPPAREELTLILDLDHTLLNSTALDDFSPAEVRNGFSPTTVDDLGRGLFRLDGHGIRMLTKLRPFAQGFLEQASAMFEMHVYTLGDQAYARAVVSPLDPYAVYFGERIVSKAESTEPFVKSLDVIPGAEVVAVVILDDSDLAWPGHQDNLILMDRYHYFASTCRNYGYDISSMAEQNCDEREHDGSLAVALQVLRRVHQRFFDSVVDGYFPDVRQVIAEVRREVLRGCTVAFSWLSYREDFAAKGTPMWTLAVQLGAVCKVDVDETVTHVVAEHPGTEKAQWARDNDKFLVNWEWIQAAKFRWCRQKEQDFPVLLGD</sequence>
<comment type="function">
    <text evidence="6">This promotes the activity of RNA polymerase II.</text>
</comment>